<dbReference type="EMBL" id="CP039712">
    <property type="protein sequence ID" value="QCI86201.1"/>
    <property type="molecule type" value="Genomic_DNA"/>
</dbReference>
<dbReference type="SFLD" id="SFLDG01386">
    <property type="entry name" value="main_SPASM_domain-containing"/>
    <property type="match status" value="1"/>
</dbReference>
<reference evidence="9 10" key="1">
    <citation type="submission" date="2019-04" db="EMBL/GenBank/DDBJ databases">
        <title>Vagococcus sp. nov., isolated from faeces of yaks (Bos grunniens).</title>
        <authorList>
            <person name="Ge Y."/>
        </authorList>
    </citation>
    <scope>NUCLEOTIDE SEQUENCE [LARGE SCALE GENOMIC DNA]</scope>
    <source>
        <strain evidence="9 10">MN-17</strain>
    </source>
</reference>
<evidence type="ECO:0000256" key="4">
    <source>
        <dbReference type="ARBA" id="ARBA00022723"/>
    </source>
</evidence>
<keyword evidence="10" id="KW-1185">Reference proteome</keyword>
<dbReference type="InterPro" id="IPR058240">
    <property type="entry name" value="rSAM_sf"/>
</dbReference>
<dbReference type="PANTHER" id="PTHR43273">
    <property type="entry name" value="ANAEROBIC SULFATASE-MATURATING ENZYME HOMOLOG ASLB-RELATED"/>
    <property type="match status" value="1"/>
</dbReference>
<organism evidence="9 10">
    <name type="scientific">Vagococcus zengguangii</name>
    <dbReference type="NCBI Taxonomy" id="2571750"/>
    <lineage>
        <taxon>Bacteria</taxon>
        <taxon>Bacillati</taxon>
        <taxon>Bacillota</taxon>
        <taxon>Bacilli</taxon>
        <taxon>Lactobacillales</taxon>
        <taxon>Enterococcaceae</taxon>
        <taxon>Vagococcus</taxon>
    </lineage>
</organism>
<dbReference type="AlphaFoldDB" id="A0A4D7CV78"/>
<evidence type="ECO:0000256" key="2">
    <source>
        <dbReference type="ARBA" id="ARBA00022485"/>
    </source>
</evidence>
<keyword evidence="5" id="KW-0408">Iron</keyword>
<comment type="cofactor">
    <cofactor evidence="1">
        <name>[4Fe-4S] cluster</name>
        <dbReference type="ChEBI" id="CHEBI:49883"/>
    </cofactor>
</comment>
<dbReference type="InterPro" id="IPR023885">
    <property type="entry name" value="4Fe4S-binding_SPASM_dom"/>
</dbReference>
<dbReference type="SFLD" id="SFLDG01072">
    <property type="entry name" value="dehydrogenase_like"/>
    <property type="match status" value="1"/>
</dbReference>
<dbReference type="GO" id="GO:0046872">
    <property type="term" value="F:metal ion binding"/>
    <property type="evidence" value="ECO:0007669"/>
    <property type="project" value="UniProtKB-KW"/>
</dbReference>
<dbReference type="SUPFAM" id="SSF102114">
    <property type="entry name" value="Radical SAM enzymes"/>
    <property type="match status" value="1"/>
</dbReference>
<dbReference type="PROSITE" id="PS51918">
    <property type="entry name" value="RADICAL_SAM"/>
    <property type="match status" value="1"/>
</dbReference>
<dbReference type="SFLD" id="SFLDF00289">
    <property type="entry name" value="anaerobic_Cys-type_sulfatase-m"/>
    <property type="match status" value="1"/>
</dbReference>
<dbReference type="SFLD" id="SFLDG01067">
    <property type="entry name" value="SPASM/twitch_domain_containing"/>
    <property type="match status" value="1"/>
</dbReference>
<dbReference type="NCBIfam" id="TIGR04085">
    <property type="entry name" value="rSAM_more_4Fe4S"/>
    <property type="match status" value="1"/>
</dbReference>
<dbReference type="Proteomes" id="UP000298615">
    <property type="component" value="Chromosome"/>
</dbReference>
<dbReference type="InterPro" id="IPR013785">
    <property type="entry name" value="Aldolase_TIM"/>
</dbReference>
<proteinExistence type="inferred from homology"/>
<dbReference type="RefSeq" id="WP_136953036.1">
    <property type="nucleotide sequence ID" value="NZ_CP039712.1"/>
</dbReference>
<evidence type="ECO:0000256" key="7">
    <source>
        <dbReference type="ARBA" id="ARBA00023601"/>
    </source>
</evidence>
<protein>
    <submittedName>
        <fullName evidence="9">Anaerobic sulfatase maturase</fullName>
    </submittedName>
</protein>
<keyword evidence="3" id="KW-0949">S-adenosyl-L-methionine</keyword>
<evidence type="ECO:0000313" key="10">
    <source>
        <dbReference type="Proteomes" id="UP000298615"/>
    </source>
</evidence>
<dbReference type="InterPro" id="IPR023867">
    <property type="entry name" value="Sulphatase_maturase_rSAM"/>
</dbReference>
<gene>
    <name evidence="9" type="ORF">FA707_04140</name>
</gene>
<dbReference type="CDD" id="cd21120">
    <property type="entry name" value="SPASM_anSME"/>
    <property type="match status" value="1"/>
</dbReference>
<comment type="similarity">
    <text evidence="7">Belongs to the radical SAM superfamily. Anaerobic sulfatase-maturating enzyme family.</text>
</comment>
<keyword evidence="6" id="KW-0411">Iron-sulfur</keyword>
<dbReference type="GO" id="GO:0016491">
    <property type="term" value="F:oxidoreductase activity"/>
    <property type="evidence" value="ECO:0007669"/>
    <property type="project" value="InterPro"/>
</dbReference>
<dbReference type="Pfam" id="PF13186">
    <property type="entry name" value="SPASM"/>
    <property type="match status" value="1"/>
</dbReference>
<sequence>MKQIAVLVKPASSLCNIKCKYCFYADVSSHREVKSYDNMTSSTSEKMIENIFVDLDDGDTLNLAFQGGEPTLAGLNYFREIVSLVQQQTKKVTVNYSIQTNGTIINRKWCEFFKEHDFLVGLSIDGHPLYHDLNRVDTKGRGTFHKVMRTKKMFDEYKIPYNILCVLTNPLAKEAKKVYQFLQKHQIEYVQFIPCLDEFGADKRSSYALTPERYAQFYRQLYTMWLTELKQGTYRSVKLFDDLLNLLVAKRATACGILGKCQIQYVIEADGSVYPCDFYVLDEYRLGYIQEQSLRELFEQPVAYQFVCEKPELTQMCQTCPFINVCQGGCKRMKEAMYVNKKGDFCGNQQVLKMFLPNIEEMVDLVNAHVTFS</sequence>
<evidence type="ECO:0000256" key="3">
    <source>
        <dbReference type="ARBA" id="ARBA00022691"/>
    </source>
</evidence>
<dbReference type="Gene3D" id="3.20.20.70">
    <property type="entry name" value="Aldolase class I"/>
    <property type="match status" value="1"/>
</dbReference>
<dbReference type="SFLD" id="SFLDS00029">
    <property type="entry name" value="Radical_SAM"/>
    <property type="match status" value="1"/>
</dbReference>
<dbReference type="SFLD" id="SFLDG01384">
    <property type="entry name" value="thioether_bond_formation_requi"/>
    <property type="match status" value="1"/>
</dbReference>
<dbReference type="Pfam" id="PF04055">
    <property type="entry name" value="Radical_SAM"/>
    <property type="match status" value="1"/>
</dbReference>
<accession>A0A4D7CV78</accession>
<dbReference type="GO" id="GO:0051539">
    <property type="term" value="F:4 iron, 4 sulfur cluster binding"/>
    <property type="evidence" value="ECO:0007669"/>
    <property type="project" value="UniProtKB-KW"/>
</dbReference>
<dbReference type="NCBIfam" id="TIGR03942">
    <property type="entry name" value="sulfatase_rSAM"/>
    <property type="match status" value="1"/>
</dbReference>
<evidence type="ECO:0000256" key="1">
    <source>
        <dbReference type="ARBA" id="ARBA00001966"/>
    </source>
</evidence>
<dbReference type="CDD" id="cd01335">
    <property type="entry name" value="Radical_SAM"/>
    <property type="match status" value="1"/>
</dbReference>
<feature type="domain" description="Radical SAM core" evidence="8">
    <location>
        <begin position="1"/>
        <end position="227"/>
    </location>
</feature>
<dbReference type="PANTHER" id="PTHR43273:SF3">
    <property type="entry name" value="ANAEROBIC SULFATASE-MATURATING ENZYME HOMOLOG ASLB-RELATED"/>
    <property type="match status" value="1"/>
</dbReference>
<dbReference type="InterPro" id="IPR034485">
    <property type="entry name" value="Anaerobic_Cys-type_sulfatase-m"/>
</dbReference>
<evidence type="ECO:0000259" key="8">
    <source>
        <dbReference type="PROSITE" id="PS51918"/>
    </source>
</evidence>
<evidence type="ECO:0000256" key="6">
    <source>
        <dbReference type="ARBA" id="ARBA00023014"/>
    </source>
</evidence>
<evidence type="ECO:0000313" key="9">
    <source>
        <dbReference type="EMBL" id="QCI86201.1"/>
    </source>
</evidence>
<dbReference type="InterPro" id="IPR007197">
    <property type="entry name" value="rSAM"/>
</dbReference>
<evidence type="ECO:0000256" key="5">
    <source>
        <dbReference type="ARBA" id="ARBA00023004"/>
    </source>
</evidence>
<dbReference type="KEGG" id="vao:FA707_04140"/>
<dbReference type="InterPro" id="IPR047207">
    <property type="entry name" value="SPASM_anSME"/>
</dbReference>
<keyword evidence="4" id="KW-0479">Metal-binding</keyword>
<name>A0A4D7CV78_9ENTE</name>
<keyword evidence="2" id="KW-0004">4Fe-4S</keyword>